<accession>A0AAV6UGW5</accession>
<dbReference type="InterPro" id="IPR013087">
    <property type="entry name" value="Znf_C2H2_type"/>
</dbReference>
<dbReference type="PANTHER" id="PTHR16516">
    <property type="entry name" value="AGAP007109-PA"/>
    <property type="match status" value="1"/>
</dbReference>
<protein>
    <recommendedName>
        <fullName evidence="9">PR domain zinc finger protein 8</fullName>
    </recommendedName>
</protein>
<dbReference type="SMART" id="SM00355">
    <property type="entry name" value="ZnF_C2H2"/>
    <property type="match status" value="3"/>
</dbReference>
<dbReference type="GO" id="GO:0008757">
    <property type="term" value="F:S-adenosylmethionine-dependent methyltransferase activity"/>
    <property type="evidence" value="ECO:0007669"/>
    <property type="project" value="UniProtKB-ARBA"/>
</dbReference>
<name>A0AAV6UGW5_9ARAC</name>
<dbReference type="GO" id="GO:0008170">
    <property type="term" value="F:N-methyltransferase activity"/>
    <property type="evidence" value="ECO:0007669"/>
    <property type="project" value="UniProtKB-ARBA"/>
</dbReference>
<keyword evidence="3" id="KW-0862">Zinc</keyword>
<gene>
    <name evidence="7" type="ORF">JTE90_025999</name>
</gene>
<comment type="subcellular location">
    <subcellularLocation>
        <location evidence="1">Nucleus</location>
    </subcellularLocation>
</comment>
<dbReference type="GO" id="GO:0005634">
    <property type="term" value="C:nucleus"/>
    <property type="evidence" value="ECO:0007669"/>
    <property type="project" value="UniProtKB-SubCell"/>
</dbReference>
<dbReference type="Pfam" id="PF00096">
    <property type="entry name" value="zf-C2H2"/>
    <property type="match status" value="1"/>
</dbReference>
<comment type="caution">
    <text evidence="7">The sequence shown here is derived from an EMBL/GenBank/DDBJ whole genome shotgun (WGS) entry which is preliminary data.</text>
</comment>
<feature type="domain" description="C2H2-type" evidence="5">
    <location>
        <begin position="489"/>
        <end position="516"/>
    </location>
</feature>
<organism evidence="7 8">
    <name type="scientific">Oedothorax gibbosus</name>
    <dbReference type="NCBI Taxonomy" id="931172"/>
    <lineage>
        <taxon>Eukaryota</taxon>
        <taxon>Metazoa</taxon>
        <taxon>Ecdysozoa</taxon>
        <taxon>Arthropoda</taxon>
        <taxon>Chelicerata</taxon>
        <taxon>Arachnida</taxon>
        <taxon>Araneae</taxon>
        <taxon>Araneomorphae</taxon>
        <taxon>Entelegynae</taxon>
        <taxon>Araneoidea</taxon>
        <taxon>Linyphiidae</taxon>
        <taxon>Erigoninae</taxon>
        <taxon>Oedothorax</taxon>
    </lineage>
</organism>
<keyword evidence="8" id="KW-1185">Reference proteome</keyword>
<evidence type="ECO:0000259" key="5">
    <source>
        <dbReference type="PROSITE" id="PS50157"/>
    </source>
</evidence>
<dbReference type="GO" id="GO:0008270">
    <property type="term" value="F:zinc ion binding"/>
    <property type="evidence" value="ECO:0007669"/>
    <property type="project" value="UniProtKB-KW"/>
</dbReference>
<feature type="compositionally biased region" description="Polar residues" evidence="4">
    <location>
        <begin position="272"/>
        <end position="296"/>
    </location>
</feature>
<sequence>MPSGQGCRAKGSSYWERSIKMIIAVQVNWVFASPRIMSGESYISVVTEETLSQGTLLGPLPLTSGSPDSLAVLTWRCVDKLTTSSQVIKVNPKDQLNRPKPPSWLSHILPARRPEEQTLEIVVKGGQLYFRSVRDVEEGEELRAWFGQDLADLLKLPVIPPNVVEGEKRFECMLCKEQFENPFPVVAHLMYRCRRKEQGFSNLANPFKKKVGGRVKNFNIATLTDMNEKGECPRSPTTSVDIHPTKLLEDISVKRKKKQDQEDISVQKRLRSSSPDNSNESIDVSSSPPRKQQNGTAFKMASSPDTPTYQASLYSRVDLNHSDTNTSSAFKKVDKSSPPFHPSISLFAGGVDPREILFQTGSNTFSNFPYPMTTTSPSYPPMSQSLGLPSPMDGHMTSAFAPSSKISASSDQQMKMAEEYKMLRKDMGCFQQEMVGALMSPPINGARMPSMAPYHKPMEAFGGSAKTMPAPLLPFLPPSLAALSFPSQNWCAKCNASFRMTSDLVYHMRSHHKRETDPQKLKREEKLRCHICNETFRERHHLTRHMTSHQ</sequence>
<dbReference type="InterPro" id="IPR052296">
    <property type="entry name" value="TR-Histone_Methyltrans"/>
</dbReference>
<feature type="region of interest" description="Disordered" evidence="4">
    <location>
        <begin position="251"/>
        <end position="307"/>
    </location>
</feature>
<evidence type="ECO:0000259" key="6">
    <source>
        <dbReference type="PROSITE" id="PS50280"/>
    </source>
</evidence>
<dbReference type="Gene3D" id="2.170.270.10">
    <property type="entry name" value="SET domain"/>
    <property type="match status" value="1"/>
</dbReference>
<evidence type="ECO:0008006" key="9">
    <source>
        <dbReference type="Google" id="ProtNLM"/>
    </source>
</evidence>
<dbReference type="Pfam" id="PF21549">
    <property type="entry name" value="PRDM2_PR"/>
    <property type="match status" value="1"/>
</dbReference>
<dbReference type="PROSITE" id="PS50157">
    <property type="entry name" value="ZINC_FINGER_C2H2_2"/>
    <property type="match status" value="2"/>
</dbReference>
<dbReference type="Gene3D" id="3.30.160.60">
    <property type="entry name" value="Classic Zinc Finger"/>
    <property type="match status" value="1"/>
</dbReference>
<keyword evidence="3" id="KW-0479">Metal-binding</keyword>
<dbReference type="PROSITE" id="PS50280">
    <property type="entry name" value="SET"/>
    <property type="match status" value="1"/>
</dbReference>
<dbReference type="GO" id="GO:0008276">
    <property type="term" value="F:protein methyltransferase activity"/>
    <property type="evidence" value="ECO:0007669"/>
    <property type="project" value="UniProtKB-ARBA"/>
</dbReference>
<dbReference type="PROSITE" id="PS00028">
    <property type="entry name" value="ZINC_FINGER_C2H2_1"/>
    <property type="match status" value="2"/>
</dbReference>
<evidence type="ECO:0000256" key="4">
    <source>
        <dbReference type="SAM" id="MobiDB-lite"/>
    </source>
</evidence>
<dbReference type="EMBL" id="JAFNEN010000423">
    <property type="protein sequence ID" value="KAG8183299.1"/>
    <property type="molecule type" value="Genomic_DNA"/>
</dbReference>
<dbReference type="Proteomes" id="UP000827092">
    <property type="component" value="Unassembled WGS sequence"/>
</dbReference>
<dbReference type="GO" id="GO:0006355">
    <property type="term" value="P:regulation of DNA-templated transcription"/>
    <property type="evidence" value="ECO:0007669"/>
    <property type="project" value="TreeGrafter"/>
</dbReference>
<evidence type="ECO:0000313" key="7">
    <source>
        <dbReference type="EMBL" id="KAG8183299.1"/>
    </source>
</evidence>
<dbReference type="PANTHER" id="PTHR16516:SF4">
    <property type="entry name" value="C2H2-TYPE DOMAIN-CONTAINING PROTEIN"/>
    <property type="match status" value="1"/>
</dbReference>
<dbReference type="InterPro" id="IPR001214">
    <property type="entry name" value="SET_dom"/>
</dbReference>
<evidence type="ECO:0000256" key="3">
    <source>
        <dbReference type="PROSITE-ProRule" id="PRU00042"/>
    </source>
</evidence>
<keyword evidence="2" id="KW-0539">Nucleus</keyword>
<dbReference type="InterPro" id="IPR036236">
    <property type="entry name" value="Znf_C2H2_sf"/>
</dbReference>
<proteinExistence type="predicted"/>
<keyword evidence="3" id="KW-0863">Zinc-finger</keyword>
<feature type="domain" description="SET" evidence="6">
    <location>
        <begin position="23"/>
        <end position="147"/>
    </location>
</feature>
<evidence type="ECO:0000256" key="2">
    <source>
        <dbReference type="ARBA" id="ARBA00023242"/>
    </source>
</evidence>
<evidence type="ECO:0000313" key="8">
    <source>
        <dbReference type="Proteomes" id="UP000827092"/>
    </source>
</evidence>
<feature type="domain" description="C2H2-type" evidence="5">
    <location>
        <begin position="527"/>
        <end position="550"/>
    </location>
</feature>
<reference evidence="7 8" key="1">
    <citation type="journal article" date="2022" name="Nat. Ecol. Evol.">
        <title>A masculinizing supergene underlies an exaggerated male reproductive morph in a spider.</title>
        <authorList>
            <person name="Hendrickx F."/>
            <person name="De Corte Z."/>
            <person name="Sonet G."/>
            <person name="Van Belleghem S.M."/>
            <person name="Kostlbacher S."/>
            <person name="Vangestel C."/>
        </authorList>
    </citation>
    <scope>NUCLEOTIDE SEQUENCE [LARGE SCALE GENOMIC DNA]</scope>
    <source>
        <strain evidence="7">W744_W776</strain>
    </source>
</reference>
<dbReference type="InterPro" id="IPR046341">
    <property type="entry name" value="SET_dom_sf"/>
</dbReference>
<dbReference type="SUPFAM" id="SSF57667">
    <property type="entry name" value="beta-beta-alpha zinc fingers"/>
    <property type="match status" value="1"/>
</dbReference>
<evidence type="ECO:0000256" key="1">
    <source>
        <dbReference type="ARBA" id="ARBA00004123"/>
    </source>
</evidence>
<dbReference type="AlphaFoldDB" id="A0AAV6UGW5"/>